<dbReference type="SUPFAM" id="SSF55120">
    <property type="entry name" value="Pseudouridine synthase"/>
    <property type="match status" value="1"/>
</dbReference>
<dbReference type="GO" id="GO:0005634">
    <property type="term" value="C:nucleus"/>
    <property type="evidence" value="ECO:0007669"/>
    <property type="project" value="TreeGrafter"/>
</dbReference>
<evidence type="ECO:0000313" key="10">
    <source>
        <dbReference type="Proteomes" id="UP000053989"/>
    </source>
</evidence>
<dbReference type="CDD" id="cd02568">
    <property type="entry name" value="PseudoU_synth_PUS1_PUS2"/>
    <property type="match status" value="1"/>
</dbReference>
<reference evidence="9 10" key="1">
    <citation type="submission" date="2014-04" db="EMBL/GenBank/DDBJ databases">
        <authorList>
            <consortium name="DOE Joint Genome Institute"/>
            <person name="Kuo A."/>
            <person name="Kohler A."/>
            <person name="Nagy L.G."/>
            <person name="Floudas D."/>
            <person name="Copeland A."/>
            <person name="Barry K.W."/>
            <person name="Cichocki N."/>
            <person name="Veneault-Fourrey C."/>
            <person name="LaButti K."/>
            <person name="Lindquist E.A."/>
            <person name="Lipzen A."/>
            <person name="Lundell T."/>
            <person name="Morin E."/>
            <person name="Murat C."/>
            <person name="Sun H."/>
            <person name="Tunlid A."/>
            <person name="Henrissat B."/>
            <person name="Grigoriev I.V."/>
            <person name="Hibbett D.S."/>
            <person name="Martin F."/>
            <person name="Nordberg H.P."/>
            <person name="Cantor M.N."/>
            <person name="Hua S.X."/>
        </authorList>
    </citation>
    <scope>NUCLEOTIDE SEQUENCE [LARGE SCALE GENOMIC DNA]</scope>
    <source>
        <strain evidence="9 10">Foug A</strain>
    </source>
</reference>
<dbReference type="InterPro" id="IPR020095">
    <property type="entry name" value="PsdUridine_synth_TruA_C"/>
</dbReference>
<dbReference type="InterPro" id="IPR001406">
    <property type="entry name" value="PsdUridine_synth_TruA"/>
</dbReference>
<evidence type="ECO:0000256" key="2">
    <source>
        <dbReference type="ARBA" id="ARBA00022694"/>
    </source>
</evidence>
<feature type="compositionally biased region" description="Acidic residues" evidence="7">
    <location>
        <begin position="481"/>
        <end position="490"/>
    </location>
</feature>
<keyword evidence="2" id="KW-0819">tRNA processing</keyword>
<sequence>MDPREKCDATGPPRSRKGKSRANRPRRGTRAESPQPQNDGEAQEGGQDPQTPKPPRLPKRQTALLLGFCGTGCSGMQIQPNLRTIEGVLFEALVRAGAVSQDNADDPVKVNLGRAARTDAGVHAAGNLVSMKLITAVPGIKDWVGHVNSFLPPEIRVWGKVRVQNSFNARTSCDSRKYTYFFPTYLLLPPKPDTALANVLKSASSTAQTQDISPQSTSRPFWDAPPATYEDDLARKRTWRVGSDAVEALRATAKKYEGTHNFHNFTVGREFSDRSNQRHMLSIEVSDPAVYGDTEWISVLFHGQSFMFHQVCRSIRKMMSALVLSCRTGTPSQIIDELYGPRMVMVPKMPALGLLLEYPIFETYNKRVGAHSEKLDQSDVDYRPGIDFEIHRNSIDEFKQRYIYDNMRNTEDQCGVFDAWIRYVDSYEGNDLLYLNPRGIIPAAAVIKKGVRRSAPFREKKRFDITSLTDIKQEGPATLEEAGEDENDEECLTKGKLEEMEG</sequence>
<dbReference type="FunFam" id="3.30.70.580:FF:000002">
    <property type="entry name" value="tRNA pseudouridine synthase"/>
    <property type="match status" value="1"/>
</dbReference>
<dbReference type="FunCoup" id="A0A0C3D6I6">
    <property type="interactions" value="711"/>
</dbReference>
<dbReference type="STRING" id="1036808.A0A0C3D6I6"/>
<dbReference type="Gene3D" id="3.30.70.580">
    <property type="entry name" value="Pseudouridine synthase I, catalytic domain, N-terminal subdomain"/>
    <property type="match status" value="1"/>
</dbReference>
<accession>A0A0C3D6I6</accession>
<dbReference type="InterPro" id="IPR041708">
    <property type="entry name" value="PUS1/PUS2-like"/>
</dbReference>
<dbReference type="HOGENOM" id="CLU_021971_0_2_1"/>
<feature type="region of interest" description="Disordered" evidence="7">
    <location>
        <begin position="1"/>
        <end position="58"/>
    </location>
</feature>
<proteinExistence type="inferred from homology"/>
<dbReference type="PANTHER" id="PTHR11142:SF4">
    <property type="entry name" value="PSEUDOURIDYLATE SYNTHASE 1 HOMOLOG"/>
    <property type="match status" value="1"/>
</dbReference>
<reference evidence="10" key="2">
    <citation type="submission" date="2015-01" db="EMBL/GenBank/DDBJ databases">
        <title>Evolutionary Origins and Diversification of the Mycorrhizal Mutualists.</title>
        <authorList>
            <consortium name="DOE Joint Genome Institute"/>
            <consortium name="Mycorrhizal Genomics Consortium"/>
            <person name="Kohler A."/>
            <person name="Kuo A."/>
            <person name="Nagy L.G."/>
            <person name="Floudas D."/>
            <person name="Copeland A."/>
            <person name="Barry K.W."/>
            <person name="Cichocki N."/>
            <person name="Veneault-Fourrey C."/>
            <person name="LaButti K."/>
            <person name="Lindquist E.A."/>
            <person name="Lipzen A."/>
            <person name="Lundell T."/>
            <person name="Morin E."/>
            <person name="Murat C."/>
            <person name="Riley R."/>
            <person name="Ohm R."/>
            <person name="Sun H."/>
            <person name="Tunlid A."/>
            <person name="Henrissat B."/>
            <person name="Grigoriev I.V."/>
            <person name="Hibbett D.S."/>
            <person name="Martin F."/>
        </authorList>
    </citation>
    <scope>NUCLEOTIDE SEQUENCE [LARGE SCALE GENOMIC DNA]</scope>
    <source>
        <strain evidence="10">Foug A</strain>
    </source>
</reference>
<keyword evidence="10" id="KW-1185">Reference proteome</keyword>
<dbReference type="PANTHER" id="PTHR11142">
    <property type="entry name" value="PSEUDOURIDYLATE SYNTHASE"/>
    <property type="match status" value="1"/>
</dbReference>
<dbReference type="InParanoid" id="A0A0C3D6I6"/>
<dbReference type="Proteomes" id="UP000053989">
    <property type="component" value="Unassembled WGS sequence"/>
</dbReference>
<dbReference type="EMBL" id="KN822117">
    <property type="protein sequence ID" value="KIM56390.1"/>
    <property type="molecule type" value="Genomic_DNA"/>
</dbReference>
<protein>
    <recommendedName>
        <fullName evidence="8">Pseudouridine synthase I TruA alpha/beta domain-containing protein</fullName>
    </recommendedName>
</protein>
<dbReference type="Pfam" id="PF01416">
    <property type="entry name" value="PseudoU_synth_1"/>
    <property type="match status" value="1"/>
</dbReference>
<evidence type="ECO:0000256" key="5">
    <source>
        <dbReference type="PIRSR" id="PIRSR641708-1"/>
    </source>
</evidence>
<dbReference type="InterPro" id="IPR020094">
    <property type="entry name" value="TruA/RsuA/RluB/E/F_N"/>
</dbReference>
<dbReference type="GO" id="GO:0031119">
    <property type="term" value="P:tRNA pseudouridine synthesis"/>
    <property type="evidence" value="ECO:0007669"/>
    <property type="project" value="InterPro"/>
</dbReference>
<dbReference type="InterPro" id="IPR020097">
    <property type="entry name" value="PsdUridine_synth_TruA_a/b_dom"/>
</dbReference>
<evidence type="ECO:0000256" key="1">
    <source>
        <dbReference type="ARBA" id="ARBA00009375"/>
    </source>
</evidence>
<evidence type="ECO:0000313" key="9">
    <source>
        <dbReference type="EMBL" id="KIM56390.1"/>
    </source>
</evidence>
<feature type="region of interest" description="Disordered" evidence="7">
    <location>
        <begin position="474"/>
        <end position="502"/>
    </location>
</feature>
<dbReference type="OrthoDB" id="10256309at2759"/>
<feature type="binding site" evidence="6">
    <location>
        <position position="178"/>
    </location>
    <ligand>
        <name>substrate</name>
    </ligand>
</feature>
<keyword evidence="3" id="KW-0413">Isomerase</keyword>
<evidence type="ECO:0000259" key="8">
    <source>
        <dbReference type="Pfam" id="PF01416"/>
    </source>
</evidence>
<dbReference type="NCBIfam" id="TIGR00071">
    <property type="entry name" value="hisT_truA"/>
    <property type="match status" value="1"/>
</dbReference>
<evidence type="ECO:0000256" key="3">
    <source>
        <dbReference type="ARBA" id="ARBA00023235"/>
    </source>
</evidence>
<gene>
    <name evidence="9" type="ORF">SCLCIDRAFT_1146765</name>
</gene>
<comment type="similarity">
    <text evidence="1">Belongs to the tRNA pseudouridine synthase TruA family.</text>
</comment>
<dbReference type="AlphaFoldDB" id="A0A0C3D6I6"/>
<evidence type="ECO:0000256" key="6">
    <source>
        <dbReference type="PIRSR" id="PIRSR641708-2"/>
    </source>
</evidence>
<feature type="active site" description="Nucleophile" evidence="5">
    <location>
        <position position="119"/>
    </location>
</feature>
<comment type="catalytic activity">
    <reaction evidence="4">
        <text>a uridine in tRNA = a pseudouridine in tRNA</text>
        <dbReference type="Rhea" id="RHEA:54572"/>
        <dbReference type="Rhea" id="RHEA-COMP:13339"/>
        <dbReference type="Rhea" id="RHEA-COMP:13934"/>
        <dbReference type="ChEBI" id="CHEBI:65314"/>
        <dbReference type="ChEBI" id="CHEBI:65315"/>
    </reaction>
</comment>
<dbReference type="GO" id="GO:0009982">
    <property type="term" value="F:pseudouridine synthase activity"/>
    <property type="evidence" value="ECO:0007669"/>
    <property type="project" value="InterPro"/>
</dbReference>
<feature type="compositionally biased region" description="Basic and acidic residues" evidence="7">
    <location>
        <begin position="491"/>
        <end position="502"/>
    </location>
</feature>
<evidence type="ECO:0000256" key="7">
    <source>
        <dbReference type="SAM" id="MobiDB-lite"/>
    </source>
</evidence>
<feature type="compositionally biased region" description="Basic residues" evidence="7">
    <location>
        <begin position="14"/>
        <end position="28"/>
    </location>
</feature>
<dbReference type="GO" id="GO:1990481">
    <property type="term" value="P:mRNA pseudouridine synthesis"/>
    <property type="evidence" value="ECO:0007669"/>
    <property type="project" value="TreeGrafter"/>
</dbReference>
<dbReference type="GO" id="GO:0003723">
    <property type="term" value="F:RNA binding"/>
    <property type="evidence" value="ECO:0007669"/>
    <property type="project" value="InterPro"/>
</dbReference>
<evidence type="ECO:0000256" key="4">
    <source>
        <dbReference type="ARBA" id="ARBA00036943"/>
    </source>
</evidence>
<dbReference type="Gene3D" id="3.30.70.660">
    <property type="entry name" value="Pseudouridine synthase I, catalytic domain, C-terminal subdomain"/>
    <property type="match status" value="1"/>
</dbReference>
<name>A0A0C3D6I6_9AGAM</name>
<feature type="domain" description="Pseudouridine synthase I TruA alpha/beta" evidence="8">
    <location>
        <begin position="253"/>
        <end position="359"/>
    </location>
</feature>
<organism evidence="9 10">
    <name type="scientific">Scleroderma citrinum Foug A</name>
    <dbReference type="NCBI Taxonomy" id="1036808"/>
    <lineage>
        <taxon>Eukaryota</taxon>
        <taxon>Fungi</taxon>
        <taxon>Dikarya</taxon>
        <taxon>Basidiomycota</taxon>
        <taxon>Agaricomycotina</taxon>
        <taxon>Agaricomycetes</taxon>
        <taxon>Agaricomycetidae</taxon>
        <taxon>Boletales</taxon>
        <taxon>Sclerodermatineae</taxon>
        <taxon>Sclerodermataceae</taxon>
        <taxon>Scleroderma</taxon>
    </lineage>
</organism>
<dbReference type="InterPro" id="IPR020103">
    <property type="entry name" value="PsdUridine_synth_cat_dom_sf"/>
</dbReference>